<dbReference type="PANTHER" id="PTHR17985">
    <property type="entry name" value="SER/THR-RICH PROTEIN T10 IN DGCR REGION"/>
    <property type="match status" value="1"/>
</dbReference>
<dbReference type="STRING" id="1915074.SPHI_28830"/>
<dbReference type="PANTHER" id="PTHR17985:SF8">
    <property type="entry name" value="TRANSPORT AND GOLGI ORGANIZATION PROTEIN 2 HOMOLOG"/>
    <property type="match status" value="1"/>
</dbReference>
<evidence type="ECO:0000313" key="1">
    <source>
        <dbReference type="EMBL" id="ONF94944.1"/>
    </source>
</evidence>
<reference evidence="1 2" key="1">
    <citation type="submission" date="2016-11" db="EMBL/GenBank/DDBJ databases">
        <title>Genome sequence of Sphingomonas jeddahensis G39.</title>
        <authorList>
            <person name="Poehlein A."/>
            <person name="Wuebbeler J.H."/>
            <person name="Steinbuechel A."/>
            <person name="Daniel R."/>
        </authorList>
    </citation>
    <scope>NUCLEOTIDE SEQUENCE [LARGE SCALE GENOMIC DNA]</scope>
    <source>
        <strain evidence="1 2">G39</strain>
    </source>
</reference>
<gene>
    <name evidence="1" type="ORF">SPHI_28830</name>
</gene>
<accession>A0A1V2ERZ4</accession>
<dbReference type="Pfam" id="PF05742">
    <property type="entry name" value="TANGO2"/>
    <property type="match status" value="1"/>
</dbReference>
<sequence length="232" mass="24545">MCVVALAWAAHPRWRLVVAGNRDEFHARAAAPLARWEDAPGVLAGRDLVSGGGWIGVSEAGRFAVVTNVAGHPRGEGSPSRGALVADFLRAGRLPGDDALAAFGGFSLMTIGADADFRTNQPEPARHPLAPGLHGISNGPLDPPWPRTRTLTAALNDWLAADRPVDALLDLLGDEEPAVAGERPVFIRDPVYGTRCSTVIAVDAEGNGTIMERRFGPSGASDGETRLTFTWR</sequence>
<dbReference type="Proteomes" id="UP000188729">
    <property type="component" value="Unassembled WGS sequence"/>
</dbReference>
<comment type="caution">
    <text evidence="1">The sequence shown here is derived from an EMBL/GenBank/DDBJ whole genome shotgun (WGS) entry which is preliminary data.</text>
</comment>
<keyword evidence="2" id="KW-1185">Reference proteome</keyword>
<organism evidence="1 2">
    <name type="scientific">Sphingomonas jeddahensis</name>
    <dbReference type="NCBI Taxonomy" id="1915074"/>
    <lineage>
        <taxon>Bacteria</taxon>
        <taxon>Pseudomonadati</taxon>
        <taxon>Pseudomonadota</taxon>
        <taxon>Alphaproteobacteria</taxon>
        <taxon>Sphingomonadales</taxon>
        <taxon>Sphingomonadaceae</taxon>
        <taxon>Sphingomonas</taxon>
    </lineage>
</organism>
<dbReference type="InterPro" id="IPR008551">
    <property type="entry name" value="TANGO2"/>
</dbReference>
<proteinExistence type="predicted"/>
<dbReference type="RefSeq" id="WP_076745639.1">
    <property type="nucleotide sequence ID" value="NZ_MPSB01000021.1"/>
</dbReference>
<protein>
    <recommendedName>
        <fullName evidence="3">NRDE family protein</fullName>
    </recommendedName>
</protein>
<name>A0A1V2ERZ4_9SPHN</name>
<dbReference type="EMBL" id="MPSB01000021">
    <property type="protein sequence ID" value="ONF94944.1"/>
    <property type="molecule type" value="Genomic_DNA"/>
</dbReference>
<evidence type="ECO:0000313" key="2">
    <source>
        <dbReference type="Proteomes" id="UP000188729"/>
    </source>
</evidence>
<evidence type="ECO:0008006" key="3">
    <source>
        <dbReference type="Google" id="ProtNLM"/>
    </source>
</evidence>
<dbReference type="OrthoDB" id="4380123at2"/>
<dbReference type="AlphaFoldDB" id="A0A1V2ERZ4"/>